<reference evidence="1 2" key="1">
    <citation type="journal article" date="2005" name="Science">
        <title>The genome sequence of Trypanosoma cruzi, etiologic agent of Chagas disease.</title>
        <authorList>
            <person name="El-Sayed N.M."/>
            <person name="Myler P.J."/>
            <person name="Bartholomeu D.C."/>
            <person name="Nilsson D."/>
            <person name="Aggarwal G."/>
            <person name="Tran A.N."/>
            <person name="Ghedin E."/>
            <person name="Worthey E.A."/>
            <person name="Delcher A.L."/>
            <person name="Blandin G."/>
            <person name="Westenberger S.J."/>
            <person name="Caler E."/>
            <person name="Cerqueira G.C."/>
            <person name="Branche C."/>
            <person name="Haas B."/>
            <person name="Anupama A."/>
            <person name="Arner E."/>
            <person name="Aslund L."/>
            <person name="Attipoe P."/>
            <person name="Bontempi E."/>
            <person name="Bringaud F."/>
            <person name="Burton P."/>
            <person name="Cadag E."/>
            <person name="Campbell D.A."/>
            <person name="Carrington M."/>
            <person name="Crabtree J."/>
            <person name="Darban H."/>
            <person name="da Silveira J.F."/>
            <person name="de Jong P."/>
            <person name="Edwards K."/>
            <person name="Englund P.T."/>
            <person name="Fazelina G."/>
            <person name="Feldblyum T."/>
            <person name="Ferella M."/>
            <person name="Frasch A.C."/>
            <person name="Gull K."/>
            <person name="Horn D."/>
            <person name="Hou L."/>
            <person name="Huang Y."/>
            <person name="Kindlund E."/>
            <person name="Klingbeil M."/>
            <person name="Kluge S."/>
            <person name="Koo H."/>
            <person name="Lacerda D."/>
            <person name="Levin M.J."/>
            <person name="Lorenzi H."/>
            <person name="Louie T."/>
            <person name="Machado C.R."/>
            <person name="McCulloch R."/>
            <person name="McKenna A."/>
            <person name="Mizuno Y."/>
            <person name="Mottram J.C."/>
            <person name="Nelson S."/>
            <person name="Ochaya S."/>
            <person name="Osoegawa K."/>
            <person name="Pai G."/>
            <person name="Parsons M."/>
            <person name="Pentony M."/>
            <person name="Pettersson U."/>
            <person name="Pop M."/>
            <person name="Ramirez J.L."/>
            <person name="Rinta J."/>
            <person name="Robertson L."/>
            <person name="Salzberg S.L."/>
            <person name="Sanchez D.O."/>
            <person name="Seyler A."/>
            <person name="Sharma R."/>
            <person name="Shetty J."/>
            <person name="Simpson A.J."/>
            <person name="Sisk E."/>
            <person name="Tammi M.T."/>
            <person name="Tarleton R."/>
            <person name="Teixeira S."/>
            <person name="Van Aken S."/>
            <person name="Vogt C."/>
            <person name="Ward P.N."/>
            <person name="Wickstead B."/>
            <person name="Wortman J."/>
            <person name="White O."/>
            <person name="Fraser C.M."/>
            <person name="Stuart K.D."/>
            <person name="Andersson B."/>
        </authorList>
    </citation>
    <scope>NUCLEOTIDE SEQUENCE [LARGE SCALE GENOMIC DNA]</scope>
    <source>
        <strain evidence="1 2">CL Brener</strain>
    </source>
</reference>
<gene>
    <name evidence="1" type="ORF">Tc00.1047053510773.60</name>
</gene>
<dbReference type="PaxDb" id="353153-Q4DGG1"/>
<accession>Q4DGG1</accession>
<keyword evidence="2" id="KW-1185">Reference proteome</keyword>
<name>Q4DGG1_TRYCC</name>
<evidence type="ECO:0000313" key="2">
    <source>
        <dbReference type="Proteomes" id="UP000002296"/>
    </source>
</evidence>
<proteinExistence type="predicted"/>
<dbReference type="AlphaFoldDB" id="Q4DGG1"/>
<evidence type="ECO:0000313" key="1">
    <source>
        <dbReference type="EMBL" id="EAN91613.1"/>
    </source>
</evidence>
<dbReference type="GeneID" id="3544837"/>
<organism evidence="1 2">
    <name type="scientific">Trypanosoma cruzi (strain CL Brener)</name>
    <dbReference type="NCBI Taxonomy" id="353153"/>
    <lineage>
        <taxon>Eukaryota</taxon>
        <taxon>Discoba</taxon>
        <taxon>Euglenozoa</taxon>
        <taxon>Kinetoplastea</taxon>
        <taxon>Metakinetoplastina</taxon>
        <taxon>Trypanosomatida</taxon>
        <taxon>Trypanosomatidae</taxon>
        <taxon>Trypanosoma</taxon>
        <taxon>Schizotrypanum</taxon>
    </lineage>
</organism>
<dbReference type="EMBL" id="AAHK01000510">
    <property type="protein sequence ID" value="EAN91613.1"/>
    <property type="molecule type" value="Genomic_DNA"/>
</dbReference>
<dbReference type="Proteomes" id="UP000002296">
    <property type="component" value="Unassembled WGS sequence"/>
</dbReference>
<protein>
    <submittedName>
        <fullName evidence="1">Uncharacterized protein</fullName>
    </submittedName>
</protein>
<dbReference type="KEGG" id="tcr:510773.60"/>
<dbReference type="InParanoid" id="Q4DGG1"/>
<dbReference type="RefSeq" id="XP_813464.1">
    <property type="nucleotide sequence ID" value="XM_808371.1"/>
</dbReference>
<sequence length="152" mass="17725">MLDVEGKSGRCCKESTGKTVLQFTLFFFFFVMKLNEKIGKRDVGFCRVLRNVGVMPRGRIGLYELWKSVGFDTVPRQQVRRWRSEWILQATDRGGCCTAFLQPRKRRITGRPNALKVQSGRRVFFQFFYFFFAGRDITGCRFLNPLGRLSNT</sequence>
<comment type="caution">
    <text evidence="1">The sequence shown here is derived from an EMBL/GenBank/DDBJ whole genome shotgun (WGS) entry which is preliminary data.</text>
</comment>